<keyword evidence="6" id="KW-0863">Zinc-finger</keyword>
<evidence type="ECO:0000256" key="8">
    <source>
        <dbReference type="ARBA" id="ARBA00022833"/>
    </source>
</evidence>
<dbReference type="GO" id="GO:0016567">
    <property type="term" value="P:protein ubiquitination"/>
    <property type="evidence" value="ECO:0007669"/>
    <property type="project" value="InterPro"/>
</dbReference>
<feature type="region of interest" description="Disordered" evidence="9">
    <location>
        <begin position="347"/>
        <end position="367"/>
    </location>
</feature>
<reference evidence="11" key="1">
    <citation type="submission" date="2019-01" db="EMBL/GenBank/DDBJ databases">
        <title>Draft genome sequences of three monokaryotic isolates of the white-rot basidiomycete fungus Dichomitus squalens.</title>
        <authorList>
            <consortium name="DOE Joint Genome Institute"/>
            <person name="Lopez S.C."/>
            <person name="Andreopoulos B."/>
            <person name="Pangilinan J."/>
            <person name="Lipzen A."/>
            <person name="Riley R."/>
            <person name="Ahrendt S."/>
            <person name="Ng V."/>
            <person name="Barry K."/>
            <person name="Daum C."/>
            <person name="Grigoriev I.V."/>
            <person name="Hilden K.S."/>
            <person name="Makela M.R."/>
            <person name="de Vries R.P."/>
        </authorList>
    </citation>
    <scope>NUCLEOTIDE SEQUENCE [LARGE SCALE GENOMIC DNA]</scope>
    <source>
        <strain evidence="11">OM18370.1</strain>
    </source>
</reference>
<dbReference type="EMBL" id="ML143399">
    <property type="protein sequence ID" value="TBU31364.1"/>
    <property type="molecule type" value="Genomic_DNA"/>
</dbReference>
<evidence type="ECO:0000256" key="6">
    <source>
        <dbReference type="ARBA" id="ARBA00022771"/>
    </source>
</evidence>
<dbReference type="GO" id="GO:0061630">
    <property type="term" value="F:ubiquitin protein ligase activity"/>
    <property type="evidence" value="ECO:0007669"/>
    <property type="project" value="UniProtKB-EC"/>
</dbReference>
<accession>A0A4Q9MTW8</accession>
<keyword evidence="5" id="KW-0677">Repeat</keyword>
<organism evidence="11">
    <name type="scientific">Dichomitus squalens</name>
    <dbReference type="NCBI Taxonomy" id="114155"/>
    <lineage>
        <taxon>Eukaryota</taxon>
        <taxon>Fungi</taxon>
        <taxon>Dikarya</taxon>
        <taxon>Basidiomycota</taxon>
        <taxon>Agaricomycotina</taxon>
        <taxon>Agaricomycetes</taxon>
        <taxon>Polyporales</taxon>
        <taxon>Polyporaceae</taxon>
        <taxon>Dichomitus</taxon>
    </lineage>
</organism>
<proteinExistence type="predicted"/>
<protein>
    <recommendedName>
        <fullName evidence="2">RBR-type E3 ubiquitin transferase</fullName>
        <ecNumber evidence="2">2.3.2.31</ecNumber>
    </recommendedName>
</protein>
<keyword evidence="4" id="KW-0479">Metal-binding</keyword>
<dbReference type="OrthoDB" id="9977870at2759"/>
<evidence type="ECO:0000256" key="9">
    <source>
        <dbReference type="SAM" id="MobiDB-lite"/>
    </source>
</evidence>
<evidence type="ECO:0000256" key="1">
    <source>
        <dbReference type="ARBA" id="ARBA00001798"/>
    </source>
</evidence>
<name>A0A4Q9MTW8_9APHY</name>
<gene>
    <name evidence="11" type="ORF">BD311DRAFT_115785</name>
</gene>
<evidence type="ECO:0000259" key="10">
    <source>
        <dbReference type="PROSITE" id="PS51873"/>
    </source>
</evidence>
<keyword evidence="7" id="KW-0833">Ubl conjugation pathway</keyword>
<dbReference type="PROSITE" id="PS51873">
    <property type="entry name" value="TRIAD"/>
    <property type="match status" value="1"/>
</dbReference>
<dbReference type="Pfam" id="PF01485">
    <property type="entry name" value="IBR"/>
    <property type="match status" value="2"/>
</dbReference>
<comment type="catalytic activity">
    <reaction evidence="1">
        <text>[E2 ubiquitin-conjugating enzyme]-S-ubiquitinyl-L-cysteine + [acceptor protein]-L-lysine = [E2 ubiquitin-conjugating enzyme]-L-cysteine + [acceptor protein]-N(6)-ubiquitinyl-L-lysine.</text>
        <dbReference type="EC" id="2.3.2.31"/>
    </reaction>
</comment>
<evidence type="ECO:0000256" key="4">
    <source>
        <dbReference type="ARBA" id="ARBA00022723"/>
    </source>
</evidence>
<feature type="compositionally biased region" description="Low complexity" evidence="9">
    <location>
        <begin position="478"/>
        <end position="490"/>
    </location>
</feature>
<keyword evidence="3" id="KW-0808">Transferase</keyword>
<dbReference type="EC" id="2.3.2.31" evidence="2"/>
<dbReference type="InterPro" id="IPR044066">
    <property type="entry name" value="TRIAD_supradom"/>
</dbReference>
<dbReference type="CDD" id="cd22584">
    <property type="entry name" value="Rcat_RBR_unk"/>
    <property type="match status" value="1"/>
</dbReference>
<sequence>MNRGQGRRSRRALEADQRIAMGLAIEEVRALDIFQGDRALALRLQDEEVRAFGDGLVRPQVGHERIAAEHRPMNLRPQRRMPPVLPRNRPRIDLGRMIRRLDVLGVARRMLSRVKVGTPSRRVMLNATASPVIRVRDSVSHRLSRHECITCMERIQGMAIRAPCGHYYDTGCMALLLDAAIRDESLFPPKCCQRLIPLASVLGHLSAEQRLTFEAKREEFSVQNRVYCAKPTCSRFLGAQQDRGRRSHASRRCPVPGCGTATCLRCRNEIKAGSKHYCSENDLDQSAIALAKDRGWARCPGCSNMVELSLGCYHMTCRCKTEFCYHCGARWKTCDCPQFEERELVTPPPAPARLRGEHRMPIRPPTPPRMLLVPVPEFFTPEQIRRERTLPLIPEPPRATRATRVHEDPTPSIARHRHRAFRIFPVPSSEQEGTTEEEPRRYVIVRVASRGPRPASSFAAGSEPNTPIAGPSTLNRGVSASVSSSDQSSDGFIPRYSLELR</sequence>
<dbReference type="InterPro" id="IPR031127">
    <property type="entry name" value="E3_UB_ligase_RBR"/>
</dbReference>
<dbReference type="GO" id="GO:0008270">
    <property type="term" value="F:zinc ion binding"/>
    <property type="evidence" value="ECO:0007669"/>
    <property type="project" value="UniProtKB-KW"/>
</dbReference>
<evidence type="ECO:0000256" key="5">
    <source>
        <dbReference type="ARBA" id="ARBA00022737"/>
    </source>
</evidence>
<keyword evidence="8" id="KW-0862">Zinc</keyword>
<dbReference type="SUPFAM" id="SSF57850">
    <property type="entry name" value="RING/U-box"/>
    <property type="match status" value="2"/>
</dbReference>
<dbReference type="Gene3D" id="1.20.120.1750">
    <property type="match status" value="1"/>
</dbReference>
<evidence type="ECO:0000256" key="3">
    <source>
        <dbReference type="ARBA" id="ARBA00022679"/>
    </source>
</evidence>
<feature type="domain" description="RING-type" evidence="10">
    <location>
        <begin position="144"/>
        <end position="340"/>
    </location>
</feature>
<evidence type="ECO:0000313" key="11">
    <source>
        <dbReference type="EMBL" id="TBU31364.1"/>
    </source>
</evidence>
<dbReference type="Proteomes" id="UP000292957">
    <property type="component" value="Unassembled WGS sequence"/>
</dbReference>
<dbReference type="PANTHER" id="PTHR11685">
    <property type="entry name" value="RBR FAMILY RING FINGER AND IBR DOMAIN-CONTAINING"/>
    <property type="match status" value="1"/>
</dbReference>
<evidence type="ECO:0000256" key="7">
    <source>
        <dbReference type="ARBA" id="ARBA00022786"/>
    </source>
</evidence>
<dbReference type="InterPro" id="IPR002867">
    <property type="entry name" value="IBR_dom"/>
</dbReference>
<dbReference type="AlphaFoldDB" id="A0A4Q9MTW8"/>
<evidence type="ECO:0000256" key="2">
    <source>
        <dbReference type="ARBA" id="ARBA00012251"/>
    </source>
</evidence>
<feature type="region of interest" description="Disordered" evidence="9">
    <location>
        <begin position="453"/>
        <end position="501"/>
    </location>
</feature>